<reference evidence="1" key="1">
    <citation type="submission" date="2022-06" db="EMBL/GenBank/DDBJ databases">
        <title>Phylogenomic reconstructions and comparative analyses of Kickxellomycotina fungi.</title>
        <authorList>
            <person name="Reynolds N.K."/>
            <person name="Stajich J.E."/>
            <person name="Barry K."/>
            <person name="Grigoriev I.V."/>
            <person name="Crous P."/>
            <person name="Smith M.E."/>
        </authorList>
    </citation>
    <scope>NUCLEOTIDE SEQUENCE</scope>
    <source>
        <strain evidence="1">RSA 2271</strain>
    </source>
</reference>
<dbReference type="Proteomes" id="UP001145114">
    <property type="component" value="Unassembled WGS sequence"/>
</dbReference>
<accession>A0ACC1HLD5</accession>
<name>A0ACC1HLD5_9FUNG</name>
<sequence length="220" mass="23690">MKGEAEGDSSAPEITEDTQEKTSSRGEYLAQATPAPLTPSSNDNEDPGAPDPGAYSDKRSVGINSDDGVKSSPDRHQLPASSNITGGMRVGSKSPSSAQSQESPLRPQPQPAAAMTVPAQQPSVEITEDDRQSFLNNMRDLVRATRMPAQDILRMLYACSGNWKIARYVILYGESNFDGLVWTKEQDAVIQKSFADGFLRITGGGDLGNDESKSKLKQLI</sequence>
<feature type="non-terminal residue" evidence="1">
    <location>
        <position position="220"/>
    </location>
</feature>
<gene>
    <name evidence="1" type="ORF">EV182_008104</name>
</gene>
<evidence type="ECO:0000313" key="2">
    <source>
        <dbReference type="Proteomes" id="UP001145114"/>
    </source>
</evidence>
<protein>
    <submittedName>
        <fullName evidence="1">Uncharacterized protein</fullName>
    </submittedName>
</protein>
<evidence type="ECO:0000313" key="1">
    <source>
        <dbReference type="EMBL" id="KAJ1676486.1"/>
    </source>
</evidence>
<comment type="caution">
    <text evidence="1">The sequence shown here is derived from an EMBL/GenBank/DDBJ whole genome shotgun (WGS) entry which is preliminary data.</text>
</comment>
<keyword evidence="2" id="KW-1185">Reference proteome</keyword>
<organism evidence="1 2">
    <name type="scientific">Spiromyces aspiralis</name>
    <dbReference type="NCBI Taxonomy" id="68401"/>
    <lineage>
        <taxon>Eukaryota</taxon>
        <taxon>Fungi</taxon>
        <taxon>Fungi incertae sedis</taxon>
        <taxon>Zoopagomycota</taxon>
        <taxon>Kickxellomycotina</taxon>
        <taxon>Kickxellomycetes</taxon>
        <taxon>Kickxellales</taxon>
        <taxon>Kickxellaceae</taxon>
        <taxon>Spiromyces</taxon>
    </lineage>
</organism>
<proteinExistence type="predicted"/>
<dbReference type="EMBL" id="JAMZIH010004026">
    <property type="protein sequence ID" value="KAJ1676486.1"/>
    <property type="molecule type" value="Genomic_DNA"/>
</dbReference>